<dbReference type="Proteomes" id="UP000042997">
    <property type="component" value="Unassembled WGS sequence"/>
</dbReference>
<organism evidence="2 3">
    <name type="scientific">Rhodococcus ruber</name>
    <dbReference type="NCBI Taxonomy" id="1830"/>
    <lineage>
        <taxon>Bacteria</taxon>
        <taxon>Bacillati</taxon>
        <taxon>Actinomycetota</taxon>
        <taxon>Actinomycetes</taxon>
        <taxon>Mycobacteriales</taxon>
        <taxon>Nocardiaceae</taxon>
        <taxon>Rhodococcus</taxon>
    </lineage>
</organism>
<accession>A0A098BHW9</accession>
<dbReference type="Gene3D" id="3.40.109.10">
    <property type="entry name" value="NADH Oxidase"/>
    <property type="match status" value="1"/>
</dbReference>
<dbReference type="InterPro" id="IPR052544">
    <property type="entry name" value="Bacteriocin_Proc_Enz"/>
</dbReference>
<dbReference type="Pfam" id="PF00881">
    <property type="entry name" value="Nitroreductase"/>
    <property type="match status" value="1"/>
</dbReference>
<dbReference type="PANTHER" id="PTHR43745:SF2">
    <property type="entry name" value="NITROREDUCTASE MJ1384-RELATED"/>
    <property type="match status" value="1"/>
</dbReference>
<dbReference type="RefSeq" id="WP_040271429.1">
    <property type="nucleotide sequence ID" value="NZ_CP024890.1"/>
</dbReference>
<evidence type="ECO:0000256" key="1">
    <source>
        <dbReference type="SAM" id="MobiDB-lite"/>
    </source>
</evidence>
<dbReference type="GeneID" id="66833677"/>
<evidence type="ECO:0000313" key="2">
    <source>
        <dbReference type="EMBL" id="CDZ88288.1"/>
    </source>
</evidence>
<dbReference type="EMBL" id="CCSD01000050">
    <property type="protein sequence ID" value="CDZ88288.1"/>
    <property type="molecule type" value="Genomic_DNA"/>
</dbReference>
<dbReference type="PANTHER" id="PTHR43745">
    <property type="entry name" value="NITROREDUCTASE MJ1384-RELATED"/>
    <property type="match status" value="1"/>
</dbReference>
<dbReference type="eggNOG" id="COG0778">
    <property type="taxonomic scope" value="Bacteria"/>
</dbReference>
<name>A0A098BHW9_9NOCA</name>
<dbReference type="InterPro" id="IPR020051">
    <property type="entry name" value="SagB-type_dehydrogenase"/>
</dbReference>
<dbReference type="AlphaFoldDB" id="A0A098BHW9"/>
<gene>
    <name evidence="2" type="ORF">RHRU231_40038</name>
</gene>
<sequence>MTRVAVAEYAVLFWRNGTLVWDDYLHHRQFALTPDSERVLRWFASWRELDSISELGELPLGIAHRLLEAQVLVAEGSAEHAEQEQMLVEWGTWGPSARYLHFAARTGSDVRFADVVDDELRSAAKASEQPAPAAAKSYPQHPMIPVPGDRPDSSGWQRPGLVEALFERRSVRQFTADPVSLDAVGTVARVAAGPVTVIDHPQVGQVLLKTSPSAGARTPLELYLYANRVDGLEPGFFHYAPMRGGLERIGQSVPRSVLDAALGEQPWLSDCPALLIYTAVPARTRWRYEHSRAYRDILVELGHVSQTVLLTATALGLGAVTATAMRDRELEDLLGCDPTAEPVLAVTALGHPAAGLG</sequence>
<dbReference type="SUPFAM" id="SSF55469">
    <property type="entry name" value="FMN-dependent nitroreductase-like"/>
    <property type="match status" value="1"/>
</dbReference>
<protein>
    <submittedName>
        <fullName evidence="2">Nitroreductase</fullName>
    </submittedName>
</protein>
<evidence type="ECO:0000313" key="3">
    <source>
        <dbReference type="Proteomes" id="UP000042997"/>
    </source>
</evidence>
<dbReference type="GO" id="GO:0016491">
    <property type="term" value="F:oxidoreductase activity"/>
    <property type="evidence" value="ECO:0007669"/>
    <property type="project" value="InterPro"/>
</dbReference>
<feature type="compositionally biased region" description="Low complexity" evidence="1">
    <location>
        <begin position="123"/>
        <end position="137"/>
    </location>
</feature>
<dbReference type="NCBIfam" id="TIGR03605">
    <property type="entry name" value="antibiot_sagB"/>
    <property type="match status" value="1"/>
</dbReference>
<proteinExistence type="predicted"/>
<reference evidence="2 3" key="1">
    <citation type="journal article" date="2014" name="Genome Announc.">
        <title>Draft Genome Sequence of Propane- and Butane-Oxidizing Actinobacterium Rhodococcus ruber IEGM 231.</title>
        <authorList>
            <person name="Ivshina I.B."/>
            <person name="Kuyukina M.S."/>
            <person name="Krivoruchko A.V."/>
            <person name="Barbe V."/>
            <person name="Fischer C."/>
        </authorList>
    </citation>
    <scope>NUCLEOTIDE SEQUENCE [LARGE SCALE GENOMIC DNA]</scope>
</reference>
<dbReference type="InterPro" id="IPR029479">
    <property type="entry name" value="Nitroreductase"/>
</dbReference>
<feature type="region of interest" description="Disordered" evidence="1">
    <location>
        <begin position="123"/>
        <end position="142"/>
    </location>
</feature>
<dbReference type="OrthoDB" id="3723182at2"/>
<dbReference type="InterPro" id="IPR000415">
    <property type="entry name" value="Nitroreductase-like"/>
</dbReference>
<dbReference type="CDD" id="cd02142">
    <property type="entry name" value="McbC_SagB-like_oxidoreductase"/>
    <property type="match status" value="1"/>
</dbReference>